<dbReference type="GeneID" id="28858091"/>
<reference evidence="1 2" key="1">
    <citation type="journal article" date="2016" name="PLoS Pathog.">
        <title>Biosynthesis of antibiotic leucinostatins in bio-control fungus Purpureocillium lilacinum and their inhibition on phytophthora revealed by genome mining.</title>
        <authorList>
            <person name="Wang G."/>
            <person name="Liu Z."/>
            <person name="Lin R."/>
            <person name="Li E."/>
            <person name="Mao Z."/>
            <person name="Ling J."/>
            <person name="Yang Y."/>
            <person name="Yin W.B."/>
            <person name="Xie B."/>
        </authorList>
    </citation>
    <scope>NUCLEOTIDE SEQUENCE [LARGE SCALE GENOMIC DNA]</scope>
    <source>
        <strain evidence="1">170</strain>
    </source>
</reference>
<protein>
    <submittedName>
        <fullName evidence="1">Uncharacterized protein</fullName>
    </submittedName>
</protein>
<dbReference type="AlphaFoldDB" id="A0A179FJB9"/>
<dbReference type="RefSeq" id="XP_018142712.1">
    <property type="nucleotide sequence ID" value="XM_018294097.1"/>
</dbReference>
<accession>A0A179FJB9</accession>
<gene>
    <name evidence="1" type="ORF">VFPPC_16344</name>
</gene>
<organism evidence="1 2">
    <name type="scientific">Pochonia chlamydosporia 170</name>
    <dbReference type="NCBI Taxonomy" id="1380566"/>
    <lineage>
        <taxon>Eukaryota</taxon>
        <taxon>Fungi</taxon>
        <taxon>Dikarya</taxon>
        <taxon>Ascomycota</taxon>
        <taxon>Pezizomycotina</taxon>
        <taxon>Sordariomycetes</taxon>
        <taxon>Hypocreomycetidae</taxon>
        <taxon>Hypocreales</taxon>
        <taxon>Clavicipitaceae</taxon>
        <taxon>Pochonia</taxon>
    </lineage>
</organism>
<name>A0A179FJB9_METCM</name>
<evidence type="ECO:0000313" key="1">
    <source>
        <dbReference type="EMBL" id="OAQ65398.1"/>
    </source>
</evidence>
<comment type="caution">
    <text evidence="1">The sequence shown here is derived from an EMBL/GenBank/DDBJ whole genome shotgun (WGS) entry which is preliminary data.</text>
</comment>
<sequence>MLVMGVVEGGSGSVLSACGGRAWWRKRFVEIWFEAAEQGNLPSLPHSTRCCPTKLGDEKVSCPTYSVQFAELKLTNHNHTRLPILCRIHVHAVQPRAVFVLAAPLTAVSETHVSSV</sequence>
<dbReference type="Proteomes" id="UP000078397">
    <property type="component" value="Unassembled WGS sequence"/>
</dbReference>
<evidence type="ECO:0000313" key="2">
    <source>
        <dbReference type="Proteomes" id="UP000078397"/>
    </source>
</evidence>
<keyword evidence="2" id="KW-1185">Reference proteome</keyword>
<proteinExistence type="predicted"/>
<dbReference type="EMBL" id="LSBJ02000005">
    <property type="protein sequence ID" value="OAQ65398.1"/>
    <property type="molecule type" value="Genomic_DNA"/>
</dbReference>
<dbReference type="KEGG" id="pchm:VFPPC_16344"/>